<evidence type="ECO:0000259" key="10">
    <source>
        <dbReference type="PROSITE" id="PS51195"/>
    </source>
</evidence>
<protein>
    <submittedName>
        <fullName evidence="11">RNA helicase</fullName>
    </submittedName>
</protein>
<dbReference type="PANTHER" id="PTHR47959">
    <property type="entry name" value="ATP-DEPENDENT RNA HELICASE RHLE-RELATED"/>
    <property type="match status" value="1"/>
</dbReference>
<dbReference type="GO" id="GO:0003676">
    <property type="term" value="F:nucleic acid binding"/>
    <property type="evidence" value="ECO:0007669"/>
    <property type="project" value="InterPro"/>
</dbReference>
<evidence type="ECO:0000256" key="1">
    <source>
        <dbReference type="ARBA" id="ARBA00022741"/>
    </source>
</evidence>
<dbReference type="InterPro" id="IPR027417">
    <property type="entry name" value="P-loop_NTPase"/>
</dbReference>
<keyword evidence="2" id="KW-0378">Hydrolase</keyword>
<dbReference type="InterPro" id="IPR011545">
    <property type="entry name" value="DEAD/DEAH_box_helicase_dom"/>
</dbReference>
<feature type="domain" description="DEAD-box RNA helicase Q" evidence="10">
    <location>
        <begin position="13"/>
        <end position="41"/>
    </location>
</feature>
<evidence type="ECO:0000256" key="3">
    <source>
        <dbReference type="ARBA" id="ARBA00022806"/>
    </source>
</evidence>
<reference evidence="11 12" key="1">
    <citation type="submission" date="2020-03" db="EMBL/GenBank/DDBJ databases">
        <title>Whole genome shotgun sequence of Phytohabitans houttuyneae NBRC 108639.</title>
        <authorList>
            <person name="Komaki H."/>
            <person name="Tamura T."/>
        </authorList>
    </citation>
    <scope>NUCLEOTIDE SEQUENCE [LARGE SCALE GENOMIC DNA]</scope>
    <source>
        <strain evidence="11 12">NBRC 108639</strain>
    </source>
</reference>
<comment type="similarity">
    <text evidence="5">Belongs to the DEAD box helicase family.</text>
</comment>
<dbReference type="CDD" id="cd18787">
    <property type="entry name" value="SF2_C_DEAD"/>
    <property type="match status" value="1"/>
</dbReference>
<dbReference type="SUPFAM" id="SSF52540">
    <property type="entry name" value="P-loop containing nucleoside triphosphate hydrolases"/>
    <property type="match status" value="1"/>
</dbReference>
<organism evidence="11 12">
    <name type="scientific">Phytohabitans houttuyneae</name>
    <dbReference type="NCBI Taxonomy" id="1076126"/>
    <lineage>
        <taxon>Bacteria</taxon>
        <taxon>Bacillati</taxon>
        <taxon>Actinomycetota</taxon>
        <taxon>Actinomycetes</taxon>
        <taxon>Micromonosporales</taxon>
        <taxon>Micromonosporaceae</taxon>
    </lineage>
</organism>
<evidence type="ECO:0000259" key="9">
    <source>
        <dbReference type="PROSITE" id="PS51194"/>
    </source>
</evidence>
<dbReference type="PANTHER" id="PTHR47959:SF13">
    <property type="entry name" value="ATP-DEPENDENT RNA HELICASE RHLE"/>
    <property type="match status" value="1"/>
</dbReference>
<dbReference type="InterPro" id="IPR044742">
    <property type="entry name" value="DEAD/DEAH_RhlB"/>
</dbReference>
<dbReference type="Pfam" id="PF00270">
    <property type="entry name" value="DEAD"/>
    <property type="match status" value="1"/>
</dbReference>
<feature type="compositionally biased region" description="Low complexity" evidence="7">
    <location>
        <begin position="453"/>
        <end position="467"/>
    </location>
</feature>
<proteinExistence type="inferred from homology"/>
<feature type="domain" description="Helicase ATP-binding" evidence="8">
    <location>
        <begin position="44"/>
        <end position="219"/>
    </location>
</feature>
<dbReference type="GO" id="GO:0005829">
    <property type="term" value="C:cytosol"/>
    <property type="evidence" value="ECO:0007669"/>
    <property type="project" value="TreeGrafter"/>
</dbReference>
<comment type="caution">
    <text evidence="11">The sequence shown here is derived from an EMBL/GenBank/DDBJ whole genome shotgun (WGS) entry which is preliminary data.</text>
</comment>
<dbReference type="EMBL" id="BLPF01000005">
    <property type="protein sequence ID" value="GFJ86333.1"/>
    <property type="molecule type" value="Genomic_DNA"/>
</dbReference>
<dbReference type="PROSITE" id="PS51195">
    <property type="entry name" value="Q_MOTIF"/>
    <property type="match status" value="1"/>
</dbReference>
<evidence type="ECO:0000313" key="12">
    <source>
        <dbReference type="Proteomes" id="UP000482800"/>
    </source>
</evidence>
<dbReference type="GO" id="GO:0016787">
    <property type="term" value="F:hydrolase activity"/>
    <property type="evidence" value="ECO:0007669"/>
    <property type="project" value="UniProtKB-KW"/>
</dbReference>
<keyword evidence="4" id="KW-0067">ATP-binding</keyword>
<dbReference type="Pfam" id="PF00271">
    <property type="entry name" value="Helicase_C"/>
    <property type="match status" value="1"/>
</dbReference>
<dbReference type="InterPro" id="IPR050079">
    <property type="entry name" value="DEAD_box_RNA_helicase"/>
</dbReference>
<dbReference type="SMART" id="SM00487">
    <property type="entry name" value="DEXDc"/>
    <property type="match status" value="1"/>
</dbReference>
<dbReference type="InterPro" id="IPR014014">
    <property type="entry name" value="RNA_helicase_DEAD_Q_motif"/>
</dbReference>
<dbReference type="AlphaFoldDB" id="A0A6V8KMF1"/>
<evidence type="ECO:0000256" key="5">
    <source>
        <dbReference type="ARBA" id="ARBA00038437"/>
    </source>
</evidence>
<dbReference type="GO" id="GO:0003724">
    <property type="term" value="F:RNA helicase activity"/>
    <property type="evidence" value="ECO:0007669"/>
    <property type="project" value="InterPro"/>
</dbReference>
<dbReference type="RefSeq" id="WP_173072116.1">
    <property type="nucleotide sequence ID" value="NZ_BAABGO010000091.1"/>
</dbReference>
<dbReference type="Gene3D" id="3.40.50.300">
    <property type="entry name" value="P-loop containing nucleotide triphosphate hydrolases"/>
    <property type="match status" value="2"/>
</dbReference>
<dbReference type="InterPro" id="IPR014001">
    <property type="entry name" value="Helicase_ATP-bd"/>
</dbReference>
<evidence type="ECO:0000256" key="7">
    <source>
        <dbReference type="SAM" id="MobiDB-lite"/>
    </source>
</evidence>
<gene>
    <name evidence="11" type="ORF">Phou_105130</name>
</gene>
<dbReference type="InterPro" id="IPR001650">
    <property type="entry name" value="Helicase_C-like"/>
</dbReference>
<evidence type="ECO:0000256" key="6">
    <source>
        <dbReference type="PROSITE-ProRule" id="PRU00552"/>
    </source>
</evidence>
<accession>A0A6V8KMF1</accession>
<evidence type="ECO:0000256" key="4">
    <source>
        <dbReference type="ARBA" id="ARBA00022840"/>
    </source>
</evidence>
<dbReference type="GO" id="GO:0005524">
    <property type="term" value="F:ATP binding"/>
    <property type="evidence" value="ECO:0007669"/>
    <property type="project" value="UniProtKB-KW"/>
</dbReference>
<dbReference type="SMART" id="SM00490">
    <property type="entry name" value="HELICc"/>
    <property type="match status" value="1"/>
</dbReference>
<dbReference type="CDD" id="cd00268">
    <property type="entry name" value="DEADc"/>
    <property type="match status" value="1"/>
</dbReference>
<reference evidence="11 12" key="2">
    <citation type="submission" date="2020-03" db="EMBL/GenBank/DDBJ databases">
        <authorList>
            <person name="Ichikawa N."/>
            <person name="Kimura A."/>
            <person name="Kitahashi Y."/>
            <person name="Uohara A."/>
        </authorList>
    </citation>
    <scope>NUCLEOTIDE SEQUENCE [LARGE SCALE GENOMIC DNA]</scope>
    <source>
        <strain evidence="11 12">NBRC 108639</strain>
    </source>
</reference>
<sequence>MAVRRPRSTAPSTAFGELGVPAALVEALAAVGVTTPFPIQAATLPDALAGRDVLGRGRTGSGKTYAFAVPLLARLAARPASRRPGRPRALILAPTRELATQIEASIAPLAAAVKLRTLTVFGGVAADRQIAGLRSGVDVLVACPGRLLDHIENGHVSLDAVEATVLDEADHMADLGFLPVVRRLLDQTPRRAQRLLFSATLDAGIDVLVRRYLVDPVTHNVDAASAPAAVPHHVLHVTHQERLSVLVDLAAAPGRTLVFARTKRRAKTLTRQLVEAGVPAIELHGNLGQSARSRNLTAFAAGSATTLVATDIAARGIHVDDVALVVHADPPAEYKAYLHRSGRTARAGATGTVVTLMTDDQIDGVRQLARQAGITPTTTRLRPGHPLLAQIAPGPRTLVAPPAAEPAKATGRGRSRASAAPKTTSQRRKTGSQAAGSARGSRHTATPAARQVSSAAAFSAGSRAGTTRRGGRPR</sequence>
<feature type="domain" description="Helicase C-terminal" evidence="9">
    <location>
        <begin position="238"/>
        <end position="399"/>
    </location>
</feature>
<keyword evidence="1" id="KW-0547">Nucleotide-binding</keyword>
<evidence type="ECO:0000313" key="11">
    <source>
        <dbReference type="EMBL" id="GFJ86333.1"/>
    </source>
</evidence>
<name>A0A6V8KMF1_9ACTN</name>
<keyword evidence="12" id="KW-1185">Reference proteome</keyword>
<dbReference type="PROSITE" id="PS51194">
    <property type="entry name" value="HELICASE_CTER"/>
    <property type="match status" value="1"/>
</dbReference>
<feature type="short sequence motif" description="Q motif" evidence="6">
    <location>
        <begin position="13"/>
        <end position="41"/>
    </location>
</feature>
<dbReference type="PROSITE" id="PS51192">
    <property type="entry name" value="HELICASE_ATP_BIND_1"/>
    <property type="match status" value="1"/>
</dbReference>
<dbReference type="Proteomes" id="UP000482800">
    <property type="component" value="Unassembled WGS sequence"/>
</dbReference>
<keyword evidence="3 11" id="KW-0347">Helicase</keyword>
<evidence type="ECO:0000256" key="2">
    <source>
        <dbReference type="ARBA" id="ARBA00022801"/>
    </source>
</evidence>
<feature type="region of interest" description="Disordered" evidence="7">
    <location>
        <begin position="392"/>
        <end position="474"/>
    </location>
</feature>
<evidence type="ECO:0000259" key="8">
    <source>
        <dbReference type="PROSITE" id="PS51192"/>
    </source>
</evidence>